<gene>
    <name evidence="2" type="ORF">SYNPS1DRAFT_28798</name>
</gene>
<dbReference type="OrthoDB" id="5596228at2759"/>
<proteinExistence type="predicted"/>
<feature type="region of interest" description="Disordered" evidence="1">
    <location>
        <begin position="137"/>
        <end position="242"/>
    </location>
</feature>
<feature type="compositionally biased region" description="Polar residues" evidence="1">
    <location>
        <begin position="211"/>
        <end position="222"/>
    </location>
</feature>
<reference evidence="3" key="1">
    <citation type="journal article" date="2018" name="Nat. Microbiol.">
        <title>Leveraging single-cell genomics to expand the fungal tree of life.</title>
        <authorList>
            <person name="Ahrendt S.R."/>
            <person name="Quandt C.A."/>
            <person name="Ciobanu D."/>
            <person name="Clum A."/>
            <person name="Salamov A."/>
            <person name="Andreopoulos B."/>
            <person name="Cheng J.F."/>
            <person name="Woyke T."/>
            <person name="Pelin A."/>
            <person name="Henrissat B."/>
            <person name="Reynolds N.K."/>
            <person name="Benny G.L."/>
            <person name="Smith M.E."/>
            <person name="James T.Y."/>
            <person name="Grigoriev I.V."/>
        </authorList>
    </citation>
    <scope>NUCLEOTIDE SEQUENCE [LARGE SCALE GENOMIC DNA]</scope>
    <source>
        <strain evidence="3">Benny S71-1</strain>
    </source>
</reference>
<keyword evidence="3" id="KW-1185">Reference proteome</keyword>
<organism evidence="2 3">
    <name type="scientific">Syncephalis pseudoplumigaleata</name>
    <dbReference type="NCBI Taxonomy" id="1712513"/>
    <lineage>
        <taxon>Eukaryota</taxon>
        <taxon>Fungi</taxon>
        <taxon>Fungi incertae sedis</taxon>
        <taxon>Zoopagomycota</taxon>
        <taxon>Zoopagomycotina</taxon>
        <taxon>Zoopagomycetes</taxon>
        <taxon>Zoopagales</taxon>
        <taxon>Piptocephalidaceae</taxon>
        <taxon>Syncephalis</taxon>
    </lineage>
</organism>
<evidence type="ECO:0000313" key="2">
    <source>
        <dbReference type="EMBL" id="RKP25473.1"/>
    </source>
</evidence>
<feature type="compositionally biased region" description="Low complexity" evidence="1">
    <location>
        <begin position="229"/>
        <end position="242"/>
    </location>
</feature>
<evidence type="ECO:0000256" key="1">
    <source>
        <dbReference type="SAM" id="MobiDB-lite"/>
    </source>
</evidence>
<dbReference type="Proteomes" id="UP000278143">
    <property type="component" value="Unassembled WGS sequence"/>
</dbReference>
<protein>
    <submittedName>
        <fullName evidence="2">Uncharacterized protein</fullName>
    </submittedName>
</protein>
<sequence>MSTAAAADSGNPAGELFFVGTVRGGSIADPASTLPLGNVDLVAQCQLGPFYRRVVTETGVLPETFESHIAHIPGRKKAAVPVATDATADEPGSQGGLLELLLRPPQNEGVYMQNFDEDQLARAFRFHPGILYGYDASLLDQDDDDDDQDDDDDRRSSGDGQSSRAVHGAGGMDGANGASHSDKSHRSGSSLDKKHKKKASGQHGDGHRHTCTANGSTSTGTMPQPQPQPASSSAGATPKPSD</sequence>
<name>A0A4P9YZ75_9FUNG</name>
<dbReference type="EMBL" id="KZ989736">
    <property type="protein sequence ID" value="RKP25473.1"/>
    <property type="molecule type" value="Genomic_DNA"/>
</dbReference>
<feature type="compositionally biased region" description="Acidic residues" evidence="1">
    <location>
        <begin position="140"/>
        <end position="152"/>
    </location>
</feature>
<dbReference type="AlphaFoldDB" id="A0A4P9YZ75"/>
<accession>A0A4P9YZ75</accession>
<evidence type="ECO:0000313" key="3">
    <source>
        <dbReference type="Proteomes" id="UP000278143"/>
    </source>
</evidence>